<sequence length="194" mass="21920">MDSNRVQRMLLGEEGHMGITESNIVDFSSMPTLSSLLLENDIPSSPPKRRAPAPSRAARKHSLKMVRKRHRQRRKNKKVAKGAKPTQEDTEIGREVNKIMVAFSRLMEEASSIDDAPVPTENDLQKIQNFVRNELRDAPRDVRTEYSRIGDDPIESTNEEGADPTTEGQTVGDVMRSLLLEIKELVDTIKELDE</sequence>
<organism evidence="2 3">
    <name type="scientific">Steinernema hermaphroditum</name>
    <dbReference type="NCBI Taxonomy" id="289476"/>
    <lineage>
        <taxon>Eukaryota</taxon>
        <taxon>Metazoa</taxon>
        <taxon>Ecdysozoa</taxon>
        <taxon>Nematoda</taxon>
        <taxon>Chromadorea</taxon>
        <taxon>Rhabditida</taxon>
        <taxon>Tylenchina</taxon>
        <taxon>Panagrolaimomorpha</taxon>
        <taxon>Strongyloidoidea</taxon>
        <taxon>Steinernematidae</taxon>
        <taxon>Steinernema</taxon>
    </lineage>
</organism>
<keyword evidence="3" id="KW-1185">Reference proteome</keyword>
<feature type="compositionally biased region" description="Acidic residues" evidence="1">
    <location>
        <begin position="152"/>
        <end position="162"/>
    </location>
</feature>
<proteinExistence type="predicted"/>
<feature type="region of interest" description="Disordered" evidence="1">
    <location>
        <begin position="145"/>
        <end position="172"/>
    </location>
</feature>
<feature type="region of interest" description="Disordered" evidence="1">
    <location>
        <begin position="38"/>
        <end position="89"/>
    </location>
</feature>
<evidence type="ECO:0000256" key="1">
    <source>
        <dbReference type="SAM" id="MobiDB-lite"/>
    </source>
</evidence>
<dbReference type="EMBL" id="JAUCMV010000005">
    <property type="protein sequence ID" value="KAK0398239.1"/>
    <property type="molecule type" value="Genomic_DNA"/>
</dbReference>
<feature type="compositionally biased region" description="Basic residues" evidence="1">
    <location>
        <begin position="47"/>
        <end position="81"/>
    </location>
</feature>
<dbReference type="Proteomes" id="UP001175271">
    <property type="component" value="Unassembled WGS sequence"/>
</dbReference>
<reference evidence="2" key="1">
    <citation type="submission" date="2023-06" db="EMBL/GenBank/DDBJ databases">
        <title>Genomic analysis of the entomopathogenic nematode Steinernema hermaphroditum.</title>
        <authorList>
            <person name="Schwarz E.M."/>
            <person name="Heppert J.K."/>
            <person name="Baniya A."/>
            <person name="Schwartz H.T."/>
            <person name="Tan C.-H."/>
            <person name="Antoshechkin I."/>
            <person name="Sternberg P.W."/>
            <person name="Goodrich-Blair H."/>
            <person name="Dillman A.R."/>
        </authorList>
    </citation>
    <scope>NUCLEOTIDE SEQUENCE</scope>
    <source>
        <strain evidence="2">PS9179</strain>
        <tissue evidence="2">Whole animal</tissue>
    </source>
</reference>
<comment type="caution">
    <text evidence="2">The sequence shown here is derived from an EMBL/GenBank/DDBJ whole genome shotgun (WGS) entry which is preliminary data.</text>
</comment>
<protein>
    <submittedName>
        <fullName evidence="2">Uncharacterized protein</fullName>
    </submittedName>
</protein>
<evidence type="ECO:0000313" key="3">
    <source>
        <dbReference type="Proteomes" id="UP001175271"/>
    </source>
</evidence>
<gene>
    <name evidence="2" type="ORF">QR680_002491</name>
</gene>
<evidence type="ECO:0000313" key="2">
    <source>
        <dbReference type="EMBL" id="KAK0398239.1"/>
    </source>
</evidence>
<name>A0AA39LIF9_9BILA</name>
<dbReference type="AlphaFoldDB" id="A0AA39LIF9"/>
<accession>A0AA39LIF9</accession>